<dbReference type="CDD" id="cd00130">
    <property type="entry name" value="PAS"/>
    <property type="match status" value="1"/>
</dbReference>
<dbReference type="SMART" id="SM00086">
    <property type="entry name" value="PAC"/>
    <property type="match status" value="1"/>
</dbReference>
<dbReference type="InterPro" id="IPR000792">
    <property type="entry name" value="Tscrpt_reg_LuxR_C"/>
</dbReference>
<evidence type="ECO:0000256" key="2">
    <source>
        <dbReference type="ARBA" id="ARBA00023125"/>
    </source>
</evidence>
<dbReference type="STRING" id="29529.SAMN04488122_3568"/>
<evidence type="ECO:0000313" key="5">
    <source>
        <dbReference type="EMBL" id="SEW49771.1"/>
    </source>
</evidence>
<keyword evidence="6" id="KW-1185">Reference proteome</keyword>
<dbReference type="Proteomes" id="UP000199310">
    <property type="component" value="Unassembled WGS sequence"/>
</dbReference>
<keyword evidence="1" id="KW-0805">Transcription regulation</keyword>
<dbReference type="SUPFAM" id="SSF46894">
    <property type="entry name" value="C-terminal effector domain of the bipartite response regulators"/>
    <property type="match status" value="1"/>
</dbReference>
<proteinExistence type="predicted"/>
<organism evidence="5 6">
    <name type="scientific">Chitinophaga arvensicola</name>
    <dbReference type="NCBI Taxonomy" id="29529"/>
    <lineage>
        <taxon>Bacteria</taxon>
        <taxon>Pseudomonadati</taxon>
        <taxon>Bacteroidota</taxon>
        <taxon>Chitinophagia</taxon>
        <taxon>Chitinophagales</taxon>
        <taxon>Chitinophagaceae</taxon>
        <taxon>Chitinophaga</taxon>
    </lineage>
</organism>
<dbReference type="GO" id="GO:0006355">
    <property type="term" value="P:regulation of DNA-templated transcription"/>
    <property type="evidence" value="ECO:0007669"/>
    <property type="project" value="InterPro"/>
</dbReference>
<dbReference type="OrthoDB" id="965844at2"/>
<dbReference type="InterPro" id="IPR013655">
    <property type="entry name" value="PAS_fold_3"/>
</dbReference>
<dbReference type="InterPro" id="IPR036388">
    <property type="entry name" value="WH-like_DNA-bd_sf"/>
</dbReference>
<dbReference type="Gene3D" id="1.10.10.10">
    <property type="entry name" value="Winged helix-like DNA-binding domain superfamily/Winged helix DNA-binding domain"/>
    <property type="match status" value="1"/>
</dbReference>
<dbReference type="InterPro" id="IPR035965">
    <property type="entry name" value="PAS-like_dom_sf"/>
</dbReference>
<evidence type="ECO:0000256" key="1">
    <source>
        <dbReference type="ARBA" id="ARBA00023015"/>
    </source>
</evidence>
<dbReference type="Pfam" id="PF08447">
    <property type="entry name" value="PAS_3"/>
    <property type="match status" value="1"/>
</dbReference>
<dbReference type="SMART" id="SM00421">
    <property type="entry name" value="HTH_LUXR"/>
    <property type="match status" value="1"/>
</dbReference>
<dbReference type="InterPro" id="IPR000014">
    <property type="entry name" value="PAS"/>
</dbReference>
<dbReference type="PROSITE" id="PS50043">
    <property type="entry name" value="HTH_LUXR_2"/>
    <property type="match status" value="1"/>
</dbReference>
<dbReference type="SUPFAM" id="SSF55785">
    <property type="entry name" value="PYP-like sensor domain (PAS domain)"/>
    <property type="match status" value="1"/>
</dbReference>
<dbReference type="CDD" id="cd06170">
    <property type="entry name" value="LuxR_C_like"/>
    <property type="match status" value="1"/>
</dbReference>
<dbReference type="Pfam" id="PF00196">
    <property type="entry name" value="GerE"/>
    <property type="match status" value="1"/>
</dbReference>
<accession>A0A1I0S571</accession>
<gene>
    <name evidence="5" type="ORF">SAMN04488122_3568</name>
</gene>
<dbReference type="InterPro" id="IPR016032">
    <property type="entry name" value="Sig_transdc_resp-reg_C-effctor"/>
</dbReference>
<dbReference type="RefSeq" id="WP_089896996.1">
    <property type="nucleotide sequence ID" value="NZ_FOJG01000002.1"/>
</dbReference>
<dbReference type="InterPro" id="IPR001610">
    <property type="entry name" value="PAC"/>
</dbReference>
<dbReference type="Gene3D" id="3.30.450.20">
    <property type="entry name" value="PAS domain"/>
    <property type="match status" value="1"/>
</dbReference>
<dbReference type="PANTHER" id="PTHR44688:SF16">
    <property type="entry name" value="DNA-BINDING TRANSCRIPTIONAL ACTIVATOR DEVR_DOSR"/>
    <property type="match status" value="1"/>
</dbReference>
<reference evidence="6" key="1">
    <citation type="submission" date="2016-10" db="EMBL/GenBank/DDBJ databases">
        <authorList>
            <person name="Varghese N."/>
            <person name="Submissions S."/>
        </authorList>
    </citation>
    <scope>NUCLEOTIDE SEQUENCE [LARGE SCALE GENOMIC DNA]</scope>
    <source>
        <strain evidence="6">DSM 3695</strain>
    </source>
</reference>
<dbReference type="PANTHER" id="PTHR44688">
    <property type="entry name" value="DNA-BINDING TRANSCRIPTIONAL ACTIVATOR DEVR_DOSR"/>
    <property type="match status" value="1"/>
</dbReference>
<evidence type="ECO:0000313" key="6">
    <source>
        <dbReference type="Proteomes" id="UP000199310"/>
    </source>
</evidence>
<dbReference type="GO" id="GO:0003677">
    <property type="term" value="F:DNA binding"/>
    <property type="evidence" value="ECO:0007669"/>
    <property type="project" value="UniProtKB-KW"/>
</dbReference>
<dbReference type="PRINTS" id="PR00038">
    <property type="entry name" value="HTHLUXR"/>
</dbReference>
<sequence length="254" mass="29223">MKIRIYEEARKVWNILADRADPPDLAMELEIHRKVLNFFQVGDCYYFIFNAVKGEFDYMHPGVQEVLGYNAQECTIPVMMGFIHPEDLGWFLEFEQATVNFFSALPIEKVLRYKARYDLRLRKANGEYVRMLQQATCIQHDENGAVLRTLCVHTDITHLKPTGQPVLSFVGLEGEPSFLNVDIKKGFTPSREVITRREKEVLRLVLAGIPSREIATQLNISKLTVDKHRKNMLKKTGIKTAAELVVKALREGWV</sequence>
<keyword evidence="3" id="KW-0804">Transcription</keyword>
<dbReference type="AlphaFoldDB" id="A0A1I0S571"/>
<evidence type="ECO:0000256" key="3">
    <source>
        <dbReference type="ARBA" id="ARBA00023163"/>
    </source>
</evidence>
<protein>
    <submittedName>
        <fullName evidence="5">PAS fold-containing protein</fullName>
    </submittedName>
</protein>
<dbReference type="PROSITE" id="PS00622">
    <property type="entry name" value="HTH_LUXR_1"/>
    <property type="match status" value="1"/>
</dbReference>
<dbReference type="EMBL" id="FOJG01000002">
    <property type="protein sequence ID" value="SEW49771.1"/>
    <property type="molecule type" value="Genomic_DNA"/>
</dbReference>
<feature type="domain" description="HTH luxR-type" evidence="4">
    <location>
        <begin position="190"/>
        <end position="252"/>
    </location>
</feature>
<keyword evidence="2" id="KW-0238">DNA-binding</keyword>
<name>A0A1I0S571_9BACT</name>
<evidence type="ECO:0000259" key="4">
    <source>
        <dbReference type="PROSITE" id="PS50043"/>
    </source>
</evidence>